<evidence type="ECO:0000313" key="3">
    <source>
        <dbReference type="Proteomes" id="UP000177097"/>
    </source>
</evidence>
<dbReference type="InterPro" id="IPR019734">
    <property type="entry name" value="TPR_rpt"/>
</dbReference>
<evidence type="ECO:0000313" key="2">
    <source>
        <dbReference type="EMBL" id="OGL70376.1"/>
    </source>
</evidence>
<reference evidence="2 3" key="1">
    <citation type="journal article" date="2016" name="Nat. Commun.">
        <title>Thousands of microbial genomes shed light on interconnected biogeochemical processes in an aquifer system.</title>
        <authorList>
            <person name="Anantharaman K."/>
            <person name="Brown C.T."/>
            <person name="Hug L.A."/>
            <person name="Sharon I."/>
            <person name="Castelle C.J."/>
            <person name="Probst A.J."/>
            <person name="Thomas B.C."/>
            <person name="Singh A."/>
            <person name="Wilkins M.J."/>
            <person name="Karaoz U."/>
            <person name="Brodie E.L."/>
            <person name="Williams K.H."/>
            <person name="Hubbard S.S."/>
            <person name="Banfield J.F."/>
        </authorList>
    </citation>
    <scope>NUCLEOTIDE SEQUENCE [LARGE SCALE GENOMIC DNA]</scope>
</reference>
<protein>
    <submittedName>
        <fullName evidence="2">Uncharacterized protein</fullName>
    </submittedName>
</protein>
<sequence>MKNRIKVLLIVLGLVVIGAVAWDWAGDGKLFSSDRYPGFVNEEALDLPADVRGQWEAQYDTAIASLAYDPEDLSANATLAVLESNLGKYADARERMEFVLSKNQINPVNWTIFGDIVSKMGDYEATELAYLKSLELTVDQQVVYKLEQLWREHLPSQTDNIEALYQDAIAAEGQTRFYLVQLAAWYEEEGRFEEAASHLKVASDLEPDNEALREAYEEMARKARE</sequence>
<dbReference type="STRING" id="1802389.A3C17_04250"/>
<organism evidence="2 3">
    <name type="scientific">Candidatus Uhrbacteria bacterium RIFCSPHIGHO2_02_FULL_53_13</name>
    <dbReference type="NCBI Taxonomy" id="1802389"/>
    <lineage>
        <taxon>Bacteria</taxon>
        <taxon>Candidatus Uhriibacteriota</taxon>
    </lineage>
</organism>
<gene>
    <name evidence="2" type="ORF">A3C17_04250</name>
</gene>
<dbReference type="InterPro" id="IPR011990">
    <property type="entry name" value="TPR-like_helical_dom_sf"/>
</dbReference>
<name>A0A1F7TWQ0_9BACT</name>
<dbReference type="SUPFAM" id="SSF48452">
    <property type="entry name" value="TPR-like"/>
    <property type="match status" value="1"/>
</dbReference>
<comment type="caution">
    <text evidence="2">The sequence shown here is derived from an EMBL/GenBank/DDBJ whole genome shotgun (WGS) entry which is preliminary data.</text>
</comment>
<dbReference type="Gene3D" id="1.25.40.10">
    <property type="entry name" value="Tetratricopeptide repeat domain"/>
    <property type="match status" value="2"/>
</dbReference>
<dbReference type="Proteomes" id="UP000177097">
    <property type="component" value="Unassembled WGS sequence"/>
</dbReference>
<dbReference type="PROSITE" id="PS50005">
    <property type="entry name" value="TPR"/>
    <property type="match status" value="1"/>
</dbReference>
<feature type="repeat" description="TPR" evidence="1">
    <location>
        <begin position="176"/>
        <end position="209"/>
    </location>
</feature>
<dbReference type="EMBL" id="MGDX01000031">
    <property type="protein sequence ID" value="OGL70376.1"/>
    <property type="molecule type" value="Genomic_DNA"/>
</dbReference>
<evidence type="ECO:0000256" key="1">
    <source>
        <dbReference type="PROSITE-ProRule" id="PRU00339"/>
    </source>
</evidence>
<accession>A0A1F7TWQ0</accession>
<keyword evidence="1" id="KW-0802">TPR repeat</keyword>
<dbReference type="AlphaFoldDB" id="A0A1F7TWQ0"/>
<proteinExistence type="predicted"/>